<dbReference type="GO" id="GO:0044874">
    <property type="term" value="P:lipoprotein localization to outer membrane"/>
    <property type="evidence" value="ECO:0007669"/>
    <property type="project" value="TreeGrafter"/>
</dbReference>
<dbReference type="GO" id="GO:0098797">
    <property type="term" value="C:plasma membrane protein complex"/>
    <property type="evidence" value="ECO:0007669"/>
    <property type="project" value="TreeGrafter"/>
</dbReference>
<evidence type="ECO:0000256" key="7">
    <source>
        <dbReference type="SAM" id="Phobius"/>
    </source>
</evidence>
<comment type="caution">
    <text evidence="10">The sequence shown here is derived from an EMBL/GenBank/DDBJ whole genome shotgun (WGS) entry which is preliminary data.</text>
</comment>
<keyword evidence="5 7" id="KW-1133">Transmembrane helix</keyword>
<dbReference type="PANTHER" id="PTHR30489:SF0">
    <property type="entry name" value="LIPOPROTEIN-RELEASING SYSTEM TRANSMEMBRANE PROTEIN LOLE"/>
    <property type="match status" value="1"/>
</dbReference>
<evidence type="ECO:0000259" key="8">
    <source>
        <dbReference type="Pfam" id="PF02687"/>
    </source>
</evidence>
<evidence type="ECO:0000256" key="5">
    <source>
        <dbReference type="ARBA" id="ARBA00022989"/>
    </source>
</evidence>
<dbReference type="InterPro" id="IPR003838">
    <property type="entry name" value="ABC3_permease_C"/>
</dbReference>
<feature type="transmembrane region" description="Helical" evidence="7">
    <location>
        <begin position="321"/>
        <end position="346"/>
    </location>
</feature>
<evidence type="ECO:0000256" key="4">
    <source>
        <dbReference type="ARBA" id="ARBA00022692"/>
    </source>
</evidence>
<dbReference type="AlphaFoldDB" id="A0A938XQY6"/>
<keyword evidence="11" id="KW-1185">Reference proteome</keyword>
<feature type="transmembrane region" description="Helical" evidence="7">
    <location>
        <begin position="277"/>
        <end position="300"/>
    </location>
</feature>
<evidence type="ECO:0000256" key="1">
    <source>
        <dbReference type="ARBA" id="ARBA00004651"/>
    </source>
</evidence>
<accession>A0A938XQY6</accession>
<dbReference type="InterPro" id="IPR051447">
    <property type="entry name" value="Lipoprotein-release_system"/>
</dbReference>
<dbReference type="InterPro" id="IPR025857">
    <property type="entry name" value="MacB_PCD"/>
</dbReference>
<keyword evidence="4 7" id="KW-0812">Transmembrane</keyword>
<reference evidence="10" key="1">
    <citation type="submission" date="2021-01" db="EMBL/GenBank/DDBJ databases">
        <title>Genomic Encyclopedia of Type Strains, Phase IV (KMG-IV): sequencing the most valuable type-strain genomes for metagenomic binning, comparative biology and taxonomic classification.</title>
        <authorList>
            <person name="Goeker M."/>
        </authorList>
    </citation>
    <scope>NUCLEOTIDE SEQUENCE</scope>
    <source>
        <strain evidence="10">DSM 23230</strain>
    </source>
</reference>
<evidence type="ECO:0000259" key="9">
    <source>
        <dbReference type="Pfam" id="PF12704"/>
    </source>
</evidence>
<sequence>MWFEFKMAWRFLMSGKTQTLLILLGIIVGVTVQVFLGFLIQGLQQDLINQTVGTAPHVFILPEANAPRMLTEEESSYSRTITFSGKQTGLSRWRKLSSDVEEIDDVTAVSPTIVGSGFAFRGQKSLSTVMRGINFEQADNIYNIKENLLNTQTADLGGNNILIGSSLAQELELSPGDSLKLRTADGVTDSFFIAGIFDLGNKELNSSWVLMGLNRAATFLDMPNKISNIELQISDVFKSNQIASQIRRNNPRVKVESWQENNQQLLTALESQSSSSLVIQVFVMIAVTLGISSVLAVSVVQKSRQIGILKAMGTNRRRVGIIFLIQGAILGLTGALIGSMGGIGLSKLFVNVVRDETGSPLFPITINLNFILISIAVATLAGMIAALIPARNSAKLNPVEVIRNG</sequence>
<keyword evidence="3" id="KW-1003">Cell membrane</keyword>
<evidence type="ECO:0000313" key="10">
    <source>
        <dbReference type="EMBL" id="MBM7555775.1"/>
    </source>
</evidence>
<feature type="transmembrane region" description="Helical" evidence="7">
    <location>
        <begin position="366"/>
        <end position="388"/>
    </location>
</feature>
<protein>
    <submittedName>
        <fullName evidence="10">Lipoprotein-releasing system permease protein</fullName>
    </submittedName>
</protein>
<dbReference type="Pfam" id="PF02687">
    <property type="entry name" value="FtsX"/>
    <property type="match status" value="1"/>
</dbReference>
<dbReference type="PANTHER" id="PTHR30489">
    <property type="entry name" value="LIPOPROTEIN-RELEASING SYSTEM TRANSMEMBRANE PROTEIN LOLE"/>
    <property type="match status" value="1"/>
</dbReference>
<feature type="transmembrane region" description="Helical" evidence="7">
    <location>
        <begin position="20"/>
        <end position="40"/>
    </location>
</feature>
<comment type="subcellular location">
    <subcellularLocation>
        <location evidence="1">Cell membrane</location>
        <topology evidence="1">Multi-pass membrane protein</topology>
    </subcellularLocation>
</comment>
<evidence type="ECO:0000256" key="6">
    <source>
        <dbReference type="ARBA" id="ARBA00023136"/>
    </source>
</evidence>
<keyword evidence="6 7" id="KW-0472">Membrane</keyword>
<evidence type="ECO:0000256" key="3">
    <source>
        <dbReference type="ARBA" id="ARBA00022475"/>
    </source>
</evidence>
<comment type="similarity">
    <text evidence="2">Belongs to the ABC-4 integral membrane protein family. LolC/E subfamily.</text>
</comment>
<evidence type="ECO:0000256" key="2">
    <source>
        <dbReference type="ARBA" id="ARBA00005236"/>
    </source>
</evidence>
<evidence type="ECO:0000313" key="11">
    <source>
        <dbReference type="Proteomes" id="UP000774000"/>
    </source>
</evidence>
<feature type="domain" description="MacB-like periplasmic core" evidence="9">
    <location>
        <begin position="19"/>
        <end position="248"/>
    </location>
</feature>
<name>A0A938XQY6_9FIRM</name>
<dbReference type="EMBL" id="JAFBDQ010000002">
    <property type="protein sequence ID" value="MBM7555775.1"/>
    <property type="molecule type" value="Genomic_DNA"/>
</dbReference>
<gene>
    <name evidence="10" type="ORF">JOC47_000600</name>
</gene>
<dbReference type="Proteomes" id="UP000774000">
    <property type="component" value="Unassembled WGS sequence"/>
</dbReference>
<organism evidence="10 11">
    <name type="scientific">Halanaerobacter jeridensis</name>
    <dbReference type="NCBI Taxonomy" id="706427"/>
    <lineage>
        <taxon>Bacteria</taxon>
        <taxon>Bacillati</taxon>
        <taxon>Bacillota</taxon>
        <taxon>Clostridia</taxon>
        <taxon>Halanaerobiales</taxon>
        <taxon>Halobacteroidaceae</taxon>
        <taxon>Halanaerobacter</taxon>
    </lineage>
</organism>
<dbReference type="RefSeq" id="WP_204700493.1">
    <property type="nucleotide sequence ID" value="NZ_JAFBDQ010000002.1"/>
</dbReference>
<dbReference type="Pfam" id="PF12704">
    <property type="entry name" value="MacB_PCD"/>
    <property type="match status" value="1"/>
</dbReference>
<feature type="domain" description="ABC3 transporter permease C-terminal" evidence="8">
    <location>
        <begin position="279"/>
        <end position="398"/>
    </location>
</feature>
<keyword evidence="10" id="KW-0449">Lipoprotein</keyword>
<proteinExistence type="inferred from homology"/>